<reference evidence="1 2" key="1">
    <citation type="submission" date="2018-01" db="EMBL/GenBank/DDBJ databases">
        <title>Genome characterization of the sugarcane-associated fungus Trichoderma ghanense CCMA-1212 and their application in lignocelulose bioconversion.</title>
        <authorList>
            <person name="Steindorff A.S."/>
            <person name="Mendes T.D."/>
            <person name="Vilela E.S.D."/>
            <person name="Rodrigues D.S."/>
            <person name="Formighieri E.F."/>
            <person name="Melo I.S."/>
            <person name="Favaro L.C.L."/>
        </authorList>
    </citation>
    <scope>NUCLEOTIDE SEQUENCE [LARGE SCALE GENOMIC DNA]</scope>
    <source>
        <strain evidence="1 2">CCMA-1212</strain>
    </source>
</reference>
<gene>
    <name evidence="1" type="ORF">CCMA1212_004848</name>
</gene>
<accession>A0ABY2H4R9</accession>
<evidence type="ECO:0000313" key="1">
    <source>
        <dbReference type="EMBL" id="TFB03218.1"/>
    </source>
</evidence>
<evidence type="ECO:0000313" key="2">
    <source>
        <dbReference type="Proteomes" id="UP001642720"/>
    </source>
</evidence>
<dbReference type="Proteomes" id="UP001642720">
    <property type="component" value="Unassembled WGS sequence"/>
</dbReference>
<dbReference type="EMBL" id="PPTA01000005">
    <property type="protein sequence ID" value="TFB03218.1"/>
    <property type="molecule type" value="Genomic_DNA"/>
</dbReference>
<dbReference type="RefSeq" id="XP_073559419.1">
    <property type="nucleotide sequence ID" value="XM_073702135.1"/>
</dbReference>
<name>A0ABY2H4R9_9HYPO</name>
<organism evidence="1 2">
    <name type="scientific">Trichoderma ghanense</name>
    <dbReference type="NCBI Taxonomy" id="65468"/>
    <lineage>
        <taxon>Eukaryota</taxon>
        <taxon>Fungi</taxon>
        <taxon>Dikarya</taxon>
        <taxon>Ascomycota</taxon>
        <taxon>Pezizomycotina</taxon>
        <taxon>Sordariomycetes</taxon>
        <taxon>Hypocreomycetidae</taxon>
        <taxon>Hypocreales</taxon>
        <taxon>Hypocreaceae</taxon>
        <taxon>Trichoderma</taxon>
    </lineage>
</organism>
<sequence>MFDIPQTSDHYGRSTTQYLSSQTWHGTRRAGPEPSLSVQVTTLVIHSLAVTLADCHVHAQAIPCSGPMELPPLTAFAYQVLRATPLERWLSHLLRIWLPSLSAATYRCVFDIQSPTNWKAASNVHSAASPPPPYRDNGRTSILEVRVTFSVCPMPTTNLEAI</sequence>
<dbReference type="GeneID" id="300576585"/>
<comment type="caution">
    <text evidence="1">The sequence shown here is derived from an EMBL/GenBank/DDBJ whole genome shotgun (WGS) entry which is preliminary data.</text>
</comment>
<protein>
    <submittedName>
        <fullName evidence="1">Uncharacterized protein</fullName>
    </submittedName>
</protein>
<proteinExistence type="predicted"/>
<keyword evidence="2" id="KW-1185">Reference proteome</keyword>